<feature type="transmembrane region" description="Helical" evidence="11">
    <location>
        <begin position="7"/>
        <end position="25"/>
    </location>
</feature>
<dbReference type="GO" id="GO:0004222">
    <property type="term" value="F:metalloendopeptidase activity"/>
    <property type="evidence" value="ECO:0007669"/>
    <property type="project" value="InterPro"/>
</dbReference>
<reference evidence="13 14" key="1">
    <citation type="submission" date="2018-12" db="EMBL/GenBank/DDBJ databases">
        <title>Complete genome sequence of Iodobacter sp. H11R3.</title>
        <authorList>
            <person name="Bae J.-W."/>
        </authorList>
    </citation>
    <scope>NUCLEOTIDE SEQUENCE [LARGE SCALE GENOMIC DNA]</scope>
    <source>
        <strain evidence="13 14">H11R3</strain>
    </source>
</reference>
<dbReference type="PROSITE" id="PS50106">
    <property type="entry name" value="PDZ"/>
    <property type="match status" value="2"/>
</dbReference>
<evidence type="ECO:0000256" key="6">
    <source>
        <dbReference type="ARBA" id="ARBA00022801"/>
    </source>
</evidence>
<evidence type="ECO:0000256" key="11">
    <source>
        <dbReference type="RuleBase" id="RU362031"/>
    </source>
</evidence>
<keyword evidence="6 11" id="KW-0378">Hydrolase</keyword>
<keyword evidence="4 13" id="KW-0645">Protease</keyword>
<keyword evidence="9 11" id="KW-0482">Metalloprotease</keyword>
<evidence type="ECO:0000256" key="5">
    <source>
        <dbReference type="ARBA" id="ARBA00022692"/>
    </source>
</evidence>
<dbReference type="GO" id="GO:0046872">
    <property type="term" value="F:metal ion binding"/>
    <property type="evidence" value="ECO:0007669"/>
    <property type="project" value="UniProtKB-KW"/>
</dbReference>
<evidence type="ECO:0000256" key="10">
    <source>
        <dbReference type="ARBA" id="ARBA00023136"/>
    </source>
</evidence>
<keyword evidence="14" id="KW-1185">Reference proteome</keyword>
<evidence type="ECO:0000256" key="7">
    <source>
        <dbReference type="ARBA" id="ARBA00022833"/>
    </source>
</evidence>
<dbReference type="InterPro" id="IPR036034">
    <property type="entry name" value="PDZ_sf"/>
</dbReference>
<dbReference type="InterPro" id="IPR001478">
    <property type="entry name" value="PDZ"/>
</dbReference>
<comment type="subcellular location">
    <subcellularLocation>
        <location evidence="2">Membrane</location>
        <topology evidence="2">Multi-pass membrane protein</topology>
    </subcellularLocation>
</comment>
<evidence type="ECO:0000256" key="9">
    <source>
        <dbReference type="ARBA" id="ARBA00023049"/>
    </source>
</evidence>
<dbReference type="NCBIfam" id="TIGR00054">
    <property type="entry name" value="RIP metalloprotease RseP"/>
    <property type="match status" value="1"/>
</dbReference>
<evidence type="ECO:0000259" key="12">
    <source>
        <dbReference type="PROSITE" id="PS50106"/>
    </source>
</evidence>
<dbReference type="GO" id="GO:0016020">
    <property type="term" value="C:membrane"/>
    <property type="evidence" value="ECO:0007669"/>
    <property type="project" value="UniProtKB-SubCell"/>
</dbReference>
<dbReference type="Proteomes" id="UP000282438">
    <property type="component" value="Chromosome"/>
</dbReference>
<feature type="transmembrane region" description="Helical" evidence="11">
    <location>
        <begin position="99"/>
        <end position="123"/>
    </location>
</feature>
<feature type="domain" description="PDZ" evidence="12">
    <location>
        <begin position="122"/>
        <end position="165"/>
    </location>
</feature>
<evidence type="ECO:0000313" key="14">
    <source>
        <dbReference type="Proteomes" id="UP000282438"/>
    </source>
</evidence>
<evidence type="ECO:0000256" key="3">
    <source>
        <dbReference type="ARBA" id="ARBA00007931"/>
    </source>
</evidence>
<dbReference type="InterPro" id="IPR008915">
    <property type="entry name" value="Peptidase_M50"/>
</dbReference>
<keyword evidence="10 11" id="KW-0472">Membrane</keyword>
<feature type="domain" description="PDZ" evidence="12">
    <location>
        <begin position="201"/>
        <end position="258"/>
    </location>
</feature>
<dbReference type="PANTHER" id="PTHR42837">
    <property type="entry name" value="REGULATOR OF SIGMA-E PROTEASE RSEP"/>
    <property type="match status" value="1"/>
</dbReference>
<keyword evidence="11" id="KW-0479">Metal-binding</keyword>
<feature type="transmembrane region" description="Helical" evidence="11">
    <location>
        <begin position="429"/>
        <end position="447"/>
    </location>
</feature>
<sequence>MVAESCFMLTSLLAFIVAIGVLVSIHEYGHYKVAKGCGVKVLVFSIGFGKPLWQWQRGETLWQIGAIPLGGYVSMLDERAGEPIEAADLPRAFNRRPPLAKMAIVIAGPLANFLLAILLYWGLSLSGVEALRPVISFVSSGSVAEKSGIRQGDEVISVGGVPISGWDELQLSLLEKSGGAVTVPLQLRSNTGSDRSISLDLTHLKRDEIDQQLLSRLGMSPVPLSLRIAQITPGSAAARAGVRAGDQLMMINGERLHGWQDVQSHIASSASQPLLLSLQRQGQVIEHTVIPDAVVENGLKIGKLGFAPEVDMHAWQQQRFMQDFGPLEGLQYALEKTWQGSRLTLVMFWKMLTGVVSIKQVSGPITIATFAGESARLGLSTFLEYLCVISISLGVLNLLPLPVLDGGHLMYHTVEFLTGRRLPPGAEAFGQQIGIILLLGLMSLALYNDIHRLFLG</sequence>
<feature type="transmembrane region" description="Helical" evidence="11">
    <location>
        <begin position="382"/>
        <end position="401"/>
    </location>
</feature>
<dbReference type="Gene3D" id="2.30.42.10">
    <property type="match status" value="2"/>
</dbReference>
<dbReference type="SUPFAM" id="SSF50156">
    <property type="entry name" value="PDZ domain-like"/>
    <property type="match status" value="2"/>
</dbReference>
<dbReference type="KEGG" id="iod:EJO50_06360"/>
<dbReference type="AlphaFoldDB" id="A0A3S8ZRT7"/>
<dbReference type="OrthoDB" id="9782003at2"/>
<dbReference type="Pfam" id="PF02163">
    <property type="entry name" value="Peptidase_M50"/>
    <property type="match status" value="1"/>
</dbReference>
<evidence type="ECO:0000256" key="4">
    <source>
        <dbReference type="ARBA" id="ARBA00022670"/>
    </source>
</evidence>
<evidence type="ECO:0000313" key="13">
    <source>
        <dbReference type="EMBL" id="AZN36135.1"/>
    </source>
</evidence>
<keyword evidence="5 11" id="KW-0812">Transmembrane</keyword>
<protein>
    <recommendedName>
        <fullName evidence="11">Zinc metalloprotease</fullName>
        <ecNumber evidence="11">3.4.24.-</ecNumber>
    </recommendedName>
</protein>
<dbReference type="EC" id="3.4.24.-" evidence="11"/>
<dbReference type="GO" id="GO:0006508">
    <property type="term" value="P:proteolysis"/>
    <property type="evidence" value="ECO:0007669"/>
    <property type="project" value="UniProtKB-KW"/>
</dbReference>
<evidence type="ECO:0000256" key="2">
    <source>
        <dbReference type="ARBA" id="ARBA00004141"/>
    </source>
</evidence>
<evidence type="ECO:0000256" key="8">
    <source>
        <dbReference type="ARBA" id="ARBA00022989"/>
    </source>
</evidence>
<dbReference type="InterPro" id="IPR004387">
    <property type="entry name" value="Pept_M50_Zn"/>
</dbReference>
<organism evidence="13 14">
    <name type="scientific">Iodobacter ciconiae</name>
    <dbReference type="NCBI Taxonomy" id="2496266"/>
    <lineage>
        <taxon>Bacteria</taxon>
        <taxon>Pseudomonadati</taxon>
        <taxon>Pseudomonadota</taxon>
        <taxon>Betaproteobacteria</taxon>
        <taxon>Neisseriales</taxon>
        <taxon>Chitinibacteraceae</taxon>
        <taxon>Iodobacter</taxon>
    </lineage>
</organism>
<accession>A0A3S8ZRT7</accession>
<proteinExistence type="inferred from homology"/>
<keyword evidence="8 11" id="KW-1133">Transmembrane helix</keyword>
<comment type="cofactor">
    <cofactor evidence="1 11">
        <name>Zn(2+)</name>
        <dbReference type="ChEBI" id="CHEBI:29105"/>
    </cofactor>
</comment>
<comment type="similarity">
    <text evidence="3 11">Belongs to the peptidase M50B family.</text>
</comment>
<gene>
    <name evidence="13" type="primary">rseP</name>
    <name evidence="13" type="ORF">EJO50_06360</name>
</gene>
<dbReference type="Pfam" id="PF17820">
    <property type="entry name" value="PDZ_6"/>
    <property type="match status" value="1"/>
</dbReference>
<dbReference type="InterPro" id="IPR041489">
    <property type="entry name" value="PDZ_6"/>
</dbReference>
<dbReference type="SMART" id="SM00228">
    <property type="entry name" value="PDZ"/>
    <property type="match status" value="2"/>
</dbReference>
<dbReference type="EMBL" id="CP034433">
    <property type="protein sequence ID" value="AZN36135.1"/>
    <property type="molecule type" value="Genomic_DNA"/>
</dbReference>
<name>A0A3S8ZRT7_9NEIS</name>
<dbReference type="CDD" id="cd06163">
    <property type="entry name" value="S2P-M50_PDZ_RseP-like"/>
    <property type="match status" value="1"/>
</dbReference>
<evidence type="ECO:0000256" key="1">
    <source>
        <dbReference type="ARBA" id="ARBA00001947"/>
    </source>
</evidence>
<dbReference type="PANTHER" id="PTHR42837:SF2">
    <property type="entry name" value="MEMBRANE METALLOPROTEASE ARASP2, CHLOROPLASTIC-RELATED"/>
    <property type="match status" value="1"/>
</dbReference>
<keyword evidence="7 11" id="KW-0862">Zinc</keyword>